<reference evidence="1 2" key="1">
    <citation type="journal article" date="2022" name="bioRxiv">
        <title>The genome of the oomycete Peronosclerospora sorghi, a cosmopolitan pathogen of maize and sorghum, is inflated with dispersed pseudogenes.</title>
        <authorList>
            <person name="Fletcher K."/>
            <person name="Martin F."/>
            <person name="Isakeit T."/>
            <person name="Cavanaugh K."/>
            <person name="Magill C."/>
            <person name="Michelmore R."/>
        </authorList>
    </citation>
    <scope>NUCLEOTIDE SEQUENCE [LARGE SCALE GENOMIC DNA]</scope>
    <source>
        <strain evidence="1">P6</strain>
    </source>
</reference>
<proteinExistence type="predicted"/>
<keyword evidence="2" id="KW-1185">Reference proteome</keyword>
<evidence type="ECO:0000313" key="1">
    <source>
        <dbReference type="EMBL" id="KAI9906442.1"/>
    </source>
</evidence>
<sequence>MNDEDEDDYSVDFEDDFDEEKKKDDKEPTFDSTTDSLTLKNTQPPVVHSDNAKSNDYDELLLKPLTR</sequence>
<accession>A0ACC0VJ14</accession>
<organism evidence="1 2">
    <name type="scientific">Peronosclerospora sorghi</name>
    <dbReference type="NCBI Taxonomy" id="230839"/>
    <lineage>
        <taxon>Eukaryota</taxon>
        <taxon>Sar</taxon>
        <taxon>Stramenopiles</taxon>
        <taxon>Oomycota</taxon>
        <taxon>Peronosporomycetes</taxon>
        <taxon>Peronosporales</taxon>
        <taxon>Peronosporaceae</taxon>
        <taxon>Peronosclerospora</taxon>
    </lineage>
</organism>
<dbReference type="Proteomes" id="UP001163321">
    <property type="component" value="Chromosome 8"/>
</dbReference>
<evidence type="ECO:0000313" key="2">
    <source>
        <dbReference type="Proteomes" id="UP001163321"/>
    </source>
</evidence>
<protein>
    <submittedName>
        <fullName evidence="1">Uncharacterized protein</fullName>
    </submittedName>
</protein>
<dbReference type="EMBL" id="CM047587">
    <property type="protein sequence ID" value="KAI9906442.1"/>
    <property type="molecule type" value="Genomic_DNA"/>
</dbReference>
<gene>
    <name evidence="1" type="ORF">PsorP6_004714</name>
</gene>
<name>A0ACC0VJ14_9STRA</name>
<comment type="caution">
    <text evidence="1">The sequence shown here is derived from an EMBL/GenBank/DDBJ whole genome shotgun (WGS) entry which is preliminary data.</text>
</comment>